<sequence length="347" mass="39324">MSMRSVLAEFRSLSHRIFPRWREHMVSRADLAHMKMDALRWGFVEQDRVRQLLSQLNSKLLERQKAQRAEGREVSDDELTDEQNQALTDMGITAEELKEGMKTAYECVAQLYVDATSPDPAVRAAARQRFGEILTPSLKHFLMEVLDTYAKHQLKPYLVVEEVHPRVLDVRVEKGSGESELGILGRMDQREALYHFFSGVLGPEGALSRDIQHPSGVPRRIVVDVELAAREKFRLLPEQPPTPKDDDMPPLAYVGPAPRHSKVPWHPADMQGVSEPPSPETPREEQREPEGPPPWSSAGLESTPSQTVLWLWTFERSLLRNDDERGGGGASSASWKVRNINEAIRPY</sequence>
<organism evidence="2 3">
    <name type="scientific">Vitrella brassicaformis (strain CCMP3155)</name>
    <dbReference type="NCBI Taxonomy" id="1169540"/>
    <lineage>
        <taxon>Eukaryota</taxon>
        <taxon>Sar</taxon>
        <taxon>Alveolata</taxon>
        <taxon>Colpodellida</taxon>
        <taxon>Vitrellaceae</taxon>
        <taxon>Vitrella</taxon>
    </lineage>
</organism>
<evidence type="ECO:0000256" key="1">
    <source>
        <dbReference type="SAM" id="MobiDB-lite"/>
    </source>
</evidence>
<proteinExistence type="predicted"/>
<reference evidence="2 3" key="1">
    <citation type="submission" date="2014-11" db="EMBL/GenBank/DDBJ databases">
        <authorList>
            <person name="Zhu J."/>
            <person name="Qi W."/>
            <person name="Song R."/>
        </authorList>
    </citation>
    <scope>NUCLEOTIDE SEQUENCE [LARGE SCALE GENOMIC DNA]</scope>
</reference>
<dbReference type="OMA" id="EALTHIW"/>
<dbReference type="InParanoid" id="A0A0G4EAG8"/>
<dbReference type="Proteomes" id="UP000041254">
    <property type="component" value="Unassembled WGS sequence"/>
</dbReference>
<accession>A0A0G4EAG8</accession>
<dbReference type="AlphaFoldDB" id="A0A0G4EAG8"/>
<keyword evidence="3" id="KW-1185">Reference proteome</keyword>
<evidence type="ECO:0000313" key="3">
    <source>
        <dbReference type="Proteomes" id="UP000041254"/>
    </source>
</evidence>
<gene>
    <name evidence="2" type="ORF">Vbra_10974</name>
</gene>
<evidence type="ECO:0000313" key="2">
    <source>
        <dbReference type="EMBL" id="CEL92248.1"/>
    </source>
</evidence>
<feature type="region of interest" description="Disordered" evidence="1">
    <location>
        <begin position="234"/>
        <end position="303"/>
    </location>
</feature>
<dbReference type="VEuPathDB" id="CryptoDB:Vbra_10974"/>
<feature type="region of interest" description="Disordered" evidence="1">
    <location>
        <begin position="321"/>
        <end position="347"/>
    </location>
</feature>
<dbReference type="EMBL" id="CDMY01000061">
    <property type="protein sequence ID" value="CEL92248.1"/>
    <property type="molecule type" value="Genomic_DNA"/>
</dbReference>
<protein>
    <submittedName>
        <fullName evidence="2">Uncharacterized protein</fullName>
    </submittedName>
</protein>
<name>A0A0G4EAG8_VITBC</name>
<feature type="compositionally biased region" description="Basic and acidic residues" evidence="1">
    <location>
        <begin position="281"/>
        <end position="290"/>
    </location>
</feature>